<dbReference type="InterPro" id="IPR013216">
    <property type="entry name" value="Methyltransf_11"/>
</dbReference>
<comment type="caution">
    <text evidence="2">The sequence shown here is derived from an EMBL/GenBank/DDBJ whole genome shotgun (WGS) entry which is preliminary data.</text>
</comment>
<gene>
    <name evidence="2" type="ORF">HND93_09195</name>
</gene>
<dbReference type="EMBL" id="JABFDB010000004">
    <property type="protein sequence ID" value="NYZ19888.1"/>
    <property type="molecule type" value="Genomic_DNA"/>
</dbReference>
<dbReference type="RefSeq" id="WP_180281646.1">
    <property type="nucleotide sequence ID" value="NZ_JABFDB010000004.1"/>
</dbReference>
<keyword evidence="2" id="KW-0808">Transferase</keyword>
<keyword evidence="2" id="KW-0489">Methyltransferase</keyword>
<dbReference type="CDD" id="cd02440">
    <property type="entry name" value="AdoMet_MTases"/>
    <property type="match status" value="1"/>
</dbReference>
<evidence type="ECO:0000313" key="3">
    <source>
        <dbReference type="Proteomes" id="UP000584642"/>
    </source>
</evidence>
<accession>A0ABX2T6K1</accession>
<organism evidence="2 3">
    <name type="scientific">Azospirillum oleiclasticum</name>
    <dbReference type="NCBI Taxonomy" id="2735135"/>
    <lineage>
        <taxon>Bacteria</taxon>
        <taxon>Pseudomonadati</taxon>
        <taxon>Pseudomonadota</taxon>
        <taxon>Alphaproteobacteria</taxon>
        <taxon>Rhodospirillales</taxon>
        <taxon>Azospirillaceae</taxon>
        <taxon>Azospirillum</taxon>
    </lineage>
</organism>
<proteinExistence type="predicted"/>
<protein>
    <submittedName>
        <fullName evidence="2">Methyltransferase domain-containing protein</fullName>
    </submittedName>
</protein>
<evidence type="ECO:0000313" key="2">
    <source>
        <dbReference type="EMBL" id="NYZ19888.1"/>
    </source>
</evidence>
<reference evidence="2 3" key="1">
    <citation type="submission" date="2020-05" db="EMBL/GenBank/DDBJ databases">
        <title>Azospirillum oleiclasticum sp. nov, a nitrogen-fixing and heavy crude oil-emulsifying bacterium isolated from the crude oil of Yumen Oilfield.</title>
        <authorList>
            <person name="Wu D."/>
            <person name="Cai M."/>
            <person name="Zhang X."/>
        </authorList>
    </citation>
    <scope>NUCLEOTIDE SEQUENCE [LARGE SCALE GENOMIC DNA]</scope>
    <source>
        <strain evidence="2 3">ROY-1-1-2</strain>
    </source>
</reference>
<dbReference type="SUPFAM" id="SSF53335">
    <property type="entry name" value="S-adenosyl-L-methionine-dependent methyltransferases"/>
    <property type="match status" value="1"/>
</dbReference>
<dbReference type="GO" id="GO:0032259">
    <property type="term" value="P:methylation"/>
    <property type="evidence" value="ECO:0007669"/>
    <property type="project" value="UniProtKB-KW"/>
</dbReference>
<dbReference type="GO" id="GO:0008168">
    <property type="term" value="F:methyltransferase activity"/>
    <property type="evidence" value="ECO:0007669"/>
    <property type="project" value="UniProtKB-KW"/>
</dbReference>
<dbReference type="PANTHER" id="PTHR43591">
    <property type="entry name" value="METHYLTRANSFERASE"/>
    <property type="match status" value="1"/>
</dbReference>
<dbReference type="Proteomes" id="UP000584642">
    <property type="component" value="Unassembled WGS sequence"/>
</dbReference>
<dbReference type="PANTHER" id="PTHR43591:SF24">
    <property type="entry name" value="2-METHOXY-6-POLYPRENYL-1,4-BENZOQUINOL METHYLASE, MITOCHONDRIAL"/>
    <property type="match status" value="1"/>
</dbReference>
<dbReference type="Pfam" id="PF08241">
    <property type="entry name" value="Methyltransf_11"/>
    <property type="match status" value="1"/>
</dbReference>
<keyword evidence="3" id="KW-1185">Reference proteome</keyword>
<dbReference type="InterPro" id="IPR029063">
    <property type="entry name" value="SAM-dependent_MTases_sf"/>
</dbReference>
<evidence type="ECO:0000259" key="1">
    <source>
        <dbReference type="Pfam" id="PF08241"/>
    </source>
</evidence>
<name>A0ABX2T6K1_9PROT</name>
<dbReference type="Gene3D" id="3.40.50.150">
    <property type="entry name" value="Vaccinia Virus protein VP39"/>
    <property type="match status" value="1"/>
</dbReference>
<feature type="domain" description="Methyltransferase type 11" evidence="1">
    <location>
        <begin position="41"/>
        <end position="133"/>
    </location>
</feature>
<sequence length="263" mass="28601">MPSNFVAKGADNYEASMGRWSQRLAESFLAFAGVPARGRVLDAGCGTGSLTLALATRPGLDEIQALDFAEDFITALLGRTTDPRVTVRQGDVCALPYEASSFQAVYSLLVLHFVSDAERAIGEMRRVLQPGALAAAAVWAWGGMPSWRLFWDAVLEGEPEAAKGIAPVRRPMTGQGELRAAFERAGFTDVAETRLTILMEYADFDDFWYPTAYGQGRFGAFFDALPRKRRDRLREAVKASYCAGSGDGPRKFPSAAWAVRSAA</sequence>